<reference evidence="2 3" key="2">
    <citation type="submission" date="2017-09" db="EMBL/GenBank/DDBJ databases">
        <title>Bacillus patelloidae sp. nov., isolated from the intestinal tract of a marine limpet.</title>
        <authorList>
            <person name="Liu R."/>
            <person name="Dong C."/>
            <person name="Shao Z."/>
        </authorList>
    </citation>
    <scope>NUCLEOTIDE SEQUENCE [LARGE SCALE GENOMIC DNA]</scope>
    <source>
        <strain evidence="2 3">SA5d-4</strain>
    </source>
</reference>
<feature type="domain" description="YpoC-like" evidence="1">
    <location>
        <begin position="62"/>
        <end position="169"/>
    </location>
</feature>
<evidence type="ECO:0000313" key="3">
    <source>
        <dbReference type="Proteomes" id="UP000217083"/>
    </source>
</evidence>
<dbReference type="EMBL" id="NPIA01000003">
    <property type="protein sequence ID" value="OZM57309.1"/>
    <property type="molecule type" value="Genomic_DNA"/>
</dbReference>
<gene>
    <name evidence="2" type="ORF">CIB95_07540</name>
</gene>
<protein>
    <recommendedName>
        <fullName evidence="1">YpoC-like domain-containing protein</fullName>
    </recommendedName>
</protein>
<accession>A0A263BUB1</accession>
<dbReference type="InterPro" id="IPR048427">
    <property type="entry name" value="YpoC"/>
</dbReference>
<name>A0A263BUB1_9BACI</name>
<proteinExistence type="predicted"/>
<dbReference type="AlphaFoldDB" id="A0A263BUB1"/>
<reference evidence="3" key="1">
    <citation type="submission" date="2017-08" db="EMBL/GenBank/DDBJ databases">
        <authorList>
            <person name="Huang Z."/>
        </authorList>
    </citation>
    <scope>NUCLEOTIDE SEQUENCE [LARGE SCALE GENOMIC DNA]</scope>
    <source>
        <strain evidence="3">SA5d-4</strain>
    </source>
</reference>
<organism evidence="2 3">
    <name type="scientific">Lottiidibacillus patelloidae</name>
    <dbReference type="NCBI Taxonomy" id="2670334"/>
    <lineage>
        <taxon>Bacteria</taxon>
        <taxon>Bacillati</taxon>
        <taxon>Bacillota</taxon>
        <taxon>Bacilli</taxon>
        <taxon>Bacillales</taxon>
        <taxon>Bacillaceae</taxon>
        <taxon>Lottiidibacillus</taxon>
    </lineage>
</organism>
<sequence length="174" mass="21215">MDKTVQLEVKDDFLVSPFYKKNDLLLVQPQRSMEDLLEFPFIIDMYFEIFSIQAPWLYKPYMLMIYDKWKRDEQGIAKLFKKRRSHECSELMRIHIAAFIDFLFWINKQRVDSLKNLPVDVSQLRIKPVNCMERLNYIINKHNQFQSFILLQQLFDEVFKTYQIEEAKKDNPLY</sequence>
<comment type="caution">
    <text evidence="2">The sequence shown here is derived from an EMBL/GenBank/DDBJ whole genome shotgun (WGS) entry which is preliminary data.</text>
</comment>
<dbReference type="Proteomes" id="UP000217083">
    <property type="component" value="Unassembled WGS sequence"/>
</dbReference>
<evidence type="ECO:0000313" key="2">
    <source>
        <dbReference type="EMBL" id="OZM57309.1"/>
    </source>
</evidence>
<evidence type="ECO:0000259" key="1">
    <source>
        <dbReference type="Pfam" id="PF21747"/>
    </source>
</evidence>
<keyword evidence="3" id="KW-1185">Reference proteome</keyword>
<dbReference type="Pfam" id="PF21747">
    <property type="entry name" value="YpoC"/>
    <property type="match status" value="1"/>
</dbReference>
<dbReference type="RefSeq" id="WP_094923878.1">
    <property type="nucleotide sequence ID" value="NZ_NPIA01000003.1"/>
</dbReference>